<dbReference type="PANTHER" id="PTHR30441">
    <property type="entry name" value="DUF748 DOMAIN-CONTAINING PROTEIN"/>
    <property type="match status" value="1"/>
</dbReference>
<dbReference type="AlphaFoldDB" id="A0A7W7AL38"/>
<name>A0A7W7AL38_9SPHN</name>
<proteinExistence type="predicted"/>
<protein>
    <recommendedName>
        <fullName evidence="2">AsmA domain-containing protein</fullName>
    </recommendedName>
</protein>
<dbReference type="GO" id="GO:0090313">
    <property type="term" value="P:regulation of protein targeting to membrane"/>
    <property type="evidence" value="ECO:0007669"/>
    <property type="project" value="TreeGrafter"/>
</dbReference>
<evidence type="ECO:0000256" key="1">
    <source>
        <dbReference type="SAM" id="MobiDB-lite"/>
    </source>
</evidence>
<sequence length="615" mass="65512">MDHIGRRRRIVAAALIGLLLLLLLLVAAFPWGWLRPLVEREASQRFGRPVTIGSVERTDYFGFRPVIAVRDLRIPQADWAGPGDFVRIDRLQFRLPIWSLLKGGVRPQDIVASGVHLSFARDKAGRTNWQSPDDRGDAGEGNADTDLGTLTVRDAVIRYADAKRDRSALLNLTADPNTGLRAEGTGTVAGAPVRLAFAGPAPSSGRPWPFTARIAGDRLSMSARGRMDRPLDPARMTIDVTARGDDLKRIDTVIEAGLFHTRPVTLKARVRHDPNRWAVTGLTGTIGRSDLTGHVTVDKVEGRSKIDGAFTSRAFDFNDLTSAKGRAEAAALAARIGPRLVPDTRIDIGKIDSTDGRLAFKVGRIIGSSSPPVEGLAGVLTLDHRLLTLAPLRLDLAQGRITGRAVVDQRRGQPAPTLTLDLRLAGGEVGAFAAGGDFTGKLAARVRLTGTGETIRAAVGRSSGTIGFTVRQGQLPARYAAALGFDAGRALLAGSDDHSALRCLVTRLAVRDGVARPDPLVIDTAVSQLRGQGTIHFPDERLTLTLHGAPKGSALLRIPGQAYLRGTIQSPQLSVPPEVRSAGNILKAIGRKITGHSGPTATDADCAGLSARALR</sequence>
<comment type="caution">
    <text evidence="3">The sequence shown here is derived from an EMBL/GenBank/DDBJ whole genome shotgun (WGS) entry which is preliminary data.</text>
</comment>
<evidence type="ECO:0000313" key="3">
    <source>
        <dbReference type="EMBL" id="MBB4618150.1"/>
    </source>
</evidence>
<feature type="domain" description="AsmA" evidence="2">
    <location>
        <begin position="7"/>
        <end position="132"/>
    </location>
</feature>
<dbReference type="InterPro" id="IPR052894">
    <property type="entry name" value="AsmA-related"/>
</dbReference>
<keyword evidence="4" id="KW-1185">Reference proteome</keyword>
<accession>A0A7W7AL38</accession>
<gene>
    <name evidence="3" type="ORF">GGQ96_002286</name>
</gene>
<dbReference type="EMBL" id="JACHNY010000004">
    <property type="protein sequence ID" value="MBB4618150.1"/>
    <property type="molecule type" value="Genomic_DNA"/>
</dbReference>
<dbReference type="GO" id="GO:0005886">
    <property type="term" value="C:plasma membrane"/>
    <property type="evidence" value="ECO:0007669"/>
    <property type="project" value="TreeGrafter"/>
</dbReference>
<evidence type="ECO:0000259" key="2">
    <source>
        <dbReference type="Pfam" id="PF05170"/>
    </source>
</evidence>
<dbReference type="InterPro" id="IPR007844">
    <property type="entry name" value="AsmA"/>
</dbReference>
<dbReference type="Pfam" id="PF05170">
    <property type="entry name" value="AsmA"/>
    <property type="match status" value="2"/>
</dbReference>
<reference evidence="3 4" key="1">
    <citation type="submission" date="2020-08" db="EMBL/GenBank/DDBJ databases">
        <title>Genomic Encyclopedia of Type Strains, Phase IV (KMG-IV): sequencing the most valuable type-strain genomes for metagenomic binning, comparative biology and taxonomic classification.</title>
        <authorList>
            <person name="Goeker M."/>
        </authorList>
    </citation>
    <scope>NUCLEOTIDE SEQUENCE [LARGE SCALE GENOMIC DNA]</scope>
    <source>
        <strain evidence="3 4">DSM 15867</strain>
    </source>
</reference>
<dbReference type="RefSeq" id="WP_184114639.1">
    <property type="nucleotide sequence ID" value="NZ_JACHNY010000004.1"/>
</dbReference>
<evidence type="ECO:0000313" key="4">
    <source>
        <dbReference type="Proteomes" id="UP000574769"/>
    </source>
</evidence>
<feature type="domain" description="AsmA" evidence="2">
    <location>
        <begin position="279"/>
        <end position="517"/>
    </location>
</feature>
<organism evidence="3 4">
    <name type="scientific">Sphingomonas abaci</name>
    <dbReference type="NCBI Taxonomy" id="237611"/>
    <lineage>
        <taxon>Bacteria</taxon>
        <taxon>Pseudomonadati</taxon>
        <taxon>Pseudomonadota</taxon>
        <taxon>Alphaproteobacteria</taxon>
        <taxon>Sphingomonadales</taxon>
        <taxon>Sphingomonadaceae</taxon>
        <taxon>Sphingomonas</taxon>
    </lineage>
</organism>
<dbReference type="PANTHER" id="PTHR30441:SF4">
    <property type="entry name" value="PROTEIN ASMA"/>
    <property type="match status" value="1"/>
</dbReference>
<dbReference type="Proteomes" id="UP000574769">
    <property type="component" value="Unassembled WGS sequence"/>
</dbReference>
<feature type="region of interest" description="Disordered" evidence="1">
    <location>
        <begin position="126"/>
        <end position="145"/>
    </location>
</feature>